<feature type="region of interest" description="Disordered" evidence="1">
    <location>
        <begin position="127"/>
        <end position="159"/>
    </location>
</feature>
<evidence type="ECO:0000313" key="2">
    <source>
        <dbReference type="EMBL" id="KAF2402751.1"/>
    </source>
</evidence>
<evidence type="ECO:0000256" key="1">
    <source>
        <dbReference type="SAM" id="MobiDB-lite"/>
    </source>
</evidence>
<evidence type="ECO:0000313" key="3">
    <source>
        <dbReference type="Proteomes" id="UP000799640"/>
    </source>
</evidence>
<proteinExistence type="predicted"/>
<dbReference type="Proteomes" id="UP000799640">
    <property type="component" value="Unassembled WGS sequence"/>
</dbReference>
<dbReference type="AlphaFoldDB" id="A0A6G1I3J7"/>
<accession>A0A6G1I3J7</accession>
<dbReference type="EMBL" id="ML996690">
    <property type="protein sequence ID" value="KAF2402751.1"/>
    <property type="molecule type" value="Genomic_DNA"/>
</dbReference>
<gene>
    <name evidence="2" type="ORF">EJ06DRAFT_308154</name>
</gene>
<organism evidence="2 3">
    <name type="scientific">Trichodelitschia bisporula</name>
    <dbReference type="NCBI Taxonomy" id="703511"/>
    <lineage>
        <taxon>Eukaryota</taxon>
        <taxon>Fungi</taxon>
        <taxon>Dikarya</taxon>
        <taxon>Ascomycota</taxon>
        <taxon>Pezizomycotina</taxon>
        <taxon>Dothideomycetes</taxon>
        <taxon>Dothideomycetes incertae sedis</taxon>
        <taxon>Phaeotrichales</taxon>
        <taxon>Phaeotrichaceae</taxon>
        <taxon>Trichodelitschia</taxon>
    </lineage>
</organism>
<feature type="region of interest" description="Disordered" evidence="1">
    <location>
        <begin position="186"/>
        <end position="212"/>
    </location>
</feature>
<protein>
    <submittedName>
        <fullName evidence="2">Uncharacterized protein</fullName>
    </submittedName>
</protein>
<sequence length="234" mass="25447">MPSECPATHPIDTQLLSPHLALRAQPPTLPHLMLSRRDTQGCAALHAALHRETILGSGQRRSRALGSEPAHAVAHMESFPKSHDLSTHHTGRARSVERLHPQCYGINQPNPRRTALHSRLKPMNRTFQNPARLAGHHPDSGPPRRASPTPEASRSASRVHEAFNPANSALGPSRSQAIPGTSLHRLLTVPFSGPNPHSSNRPASDDMLGFPAPSPFALPRLTQHCLVAHHESDE</sequence>
<name>A0A6G1I3J7_9PEZI</name>
<reference evidence="2" key="1">
    <citation type="journal article" date="2020" name="Stud. Mycol.">
        <title>101 Dothideomycetes genomes: a test case for predicting lifestyles and emergence of pathogens.</title>
        <authorList>
            <person name="Haridas S."/>
            <person name="Albert R."/>
            <person name="Binder M."/>
            <person name="Bloem J."/>
            <person name="Labutti K."/>
            <person name="Salamov A."/>
            <person name="Andreopoulos B."/>
            <person name="Baker S."/>
            <person name="Barry K."/>
            <person name="Bills G."/>
            <person name="Bluhm B."/>
            <person name="Cannon C."/>
            <person name="Castanera R."/>
            <person name="Culley D."/>
            <person name="Daum C."/>
            <person name="Ezra D."/>
            <person name="Gonzalez J."/>
            <person name="Henrissat B."/>
            <person name="Kuo A."/>
            <person name="Liang C."/>
            <person name="Lipzen A."/>
            <person name="Lutzoni F."/>
            <person name="Magnuson J."/>
            <person name="Mondo S."/>
            <person name="Nolan M."/>
            <person name="Ohm R."/>
            <person name="Pangilinan J."/>
            <person name="Park H.-J."/>
            <person name="Ramirez L."/>
            <person name="Alfaro M."/>
            <person name="Sun H."/>
            <person name="Tritt A."/>
            <person name="Yoshinaga Y."/>
            <person name="Zwiers L.-H."/>
            <person name="Turgeon B."/>
            <person name="Goodwin S."/>
            <person name="Spatafora J."/>
            <person name="Crous P."/>
            <person name="Grigoriev I."/>
        </authorList>
    </citation>
    <scope>NUCLEOTIDE SEQUENCE</scope>
    <source>
        <strain evidence="2">CBS 262.69</strain>
    </source>
</reference>
<keyword evidence="3" id="KW-1185">Reference proteome</keyword>